<protein>
    <submittedName>
        <fullName evidence="2">Uncharacterized protein LOC112493938</fullName>
    </submittedName>
</protein>
<reference evidence="2" key="1">
    <citation type="submission" date="2025-08" db="UniProtKB">
        <authorList>
            <consortium name="RefSeq"/>
        </authorList>
    </citation>
    <scope>IDENTIFICATION</scope>
</reference>
<evidence type="ECO:0000313" key="1">
    <source>
        <dbReference type="Proteomes" id="UP000694920"/>
    </source>
</evidence>
<dbReference type="GeneID" id="112493938"/>
<gene>
    <name evidence="2" type="primary">LOC112493938</name>
</gene>
<proteinExistence type="predicted"/>
<dbReference type="AlphaFoldDB" id="A0AAJ7RCB2"/>
<dbReference type="Proteomes" id="UP000694920">
    <property type="component" value="Unplaced"/>
</dbReference>
<evidence type="ECO:0000313" key="2">
    <source>
        <dbReference type="RefSeq" id="XP_024937922.1"/>
    </source>
</evidence>
<accession>A0AAJ7RCB2</accession>
<dbReference type="KEGG" id="ccin:112493938"/>
<organism evidence="1 2">
    <name type="scientific">Cephus cinctus</name>
    <name type="common">Wheat stem sawfly</name>
    <dbReference type="NCBI Taxonomy" id="211228"/>
    <lineage>
        <taxon>Eukaryota</taxon>
        <taxon>Metazoa</taxon>
        <taxon>Ecdysozoa</taxon>
        <taxon>Arthropoda</taxon>
        <taxon>Hexapoda</taxon>
        <taxon>Insecta</taxon>
        <taxon>Pterygota</taxon>
        <taxon>Neoptera</taxon>
        <taxon>Endopterygota</taxon>
        <taxon>Hymenoptera</taxon>
        <taxon>Cephoidea</taxon>
        <taxon>Cephidae</taxon>
        <taxon>Cephus</taxon>
    </lineage>
</organism>
<sequence>MATIVIIELRGRVFKEPYALVILAALGFTFKEISLDGELNDGVAARCDVEQRSKQLLQMAAFELRKNDSPVMQGSAMADCTRIPKNSTGILGKLGTSCRTL</sequence>
<name>A0AAJ7RCB2_CEPCN</name>
<keyword evidence="1" id="KW-1185">Reference proteome</keyword>
<dbReference type="RefSeq" id="XP_024937922.1">
    <property type="nucleotide sequence ID" value="XM_025082154.1"/>
</dbReference>